<feature type="transmembrane region" description="Helical" evidence="1">
    <location>
        <begin position="22"/>
        <end position="42"/>
    </location>
</feature>
<keyword evidence="1" id="KW-1133">Transmembrane helix</keyword>
<dbReference type="Proteomes" id="UP000199428">
    <property type="component" value="Unassembled WGS sequence"/>
</dbReference>
<proteinExistence type="predicted"/>
<protein>
    <submittedName>
        <fullName evidence="2">Uncharacterized protein</fullName>
    </submittedName>
</protein>
<dbReference type="RefSeq" id="WP_278244630.1">
    <property type="nucleotide sequence ID" value="NZ_FMWK01000006.1"/>
</dbReference>
<organism evidence="2 3">
    <name type="scientific">Pseudobutyrivibrio xylanivorans</name>
    <dbReference type="NCBI Taxonomy" id="185007"/>
    <lineage>
        <taxon>Bacteria</taxon>
        <taxon>Bacillati</taxon>
        <taxon>Bacillota</taxon>
        <taxon>Clostridia</taxon>
        <taxon>Lachnospirales</taxon>
        <taxon>Lachnospiraceae</taxon>
        <taxon>Pseudobutyrivibrio</taxon>
    </lineage>
</organism>
<gene>
    <name evidence="2" type="ORF">SAMN02910350_01503</name>
</gene>
<accession>A0A1G5RY13</accession>
<reference evidence="2 3" key="1">
    <citation type="submission" date="2016-10" db="EMBL/GenBank/DDBJ databases">
        <authorList>
            <person name="de Groot N.N."/>
        </authorList>
    </citation>
    <scope>NUCLEOTIDE SEQUENCE [LARGE SCALE GENOMIC DNA]</scope>
    <source>
        <strain evidence="2 3">DSM 10317</strain>
    </source>
</reference>
<dbReference type="EMBL" id="FMWK01000006">
    <property type="protein sequence ID" value="SCZ78896.1"/>
    <property type="molecule type" value="Genomic_DNA"/>
</dbReference>
<keyword evidence="1" id="KW-0812">Transmembrane</keyword>
<evidence type="ECO:0000313" key="2">
    <source>
        <dbReference type="EMBL" id="SCZ78896.1"/>
    </source>
</evidence>
<evidence type="ECO:0000256" key="1">
    <source>
        <dbReference type="SAM" id="Phobius"/>
    </source>
</evidence>
<name>A0A1G5RY13_PSEXY</name>
<evidence type="ECO:0000313" key="3">
    <source>
        <dbReference type="Proteomes" id="UP000199428"/>
    </source>
</evidence>
<sequence length="43" mass="4616">MIMKQEYTSPASLRLSSVDNEYGAAIGAVVLWVIGAVFGWLAT</sequence>
<keyword evidence="1" id="KW-0472">Membrane</keyword>
<dbReference type="AlphaFoldDB" id="A0A1G5RY13"/>